<dbReference type="FunFam" id="2.70.70.10:FF:000006">
    <property type="entry name" value="M23 family peptidase"/>
    <property type="match status" value="1"/>
</dbReference>
<reference evidence="4 5" key="2">
    <citation type="submission" date="2017-09" db="EMBL/GenBank/DDBJ databases">
        <title>Bacillus patelloidae sp. nov., isolated from the intestinal tract of a marine limpet.</title>
        <authorList>
            <person name="Liu R."/>
            <person name="Dong C."/>
            <person name="Shao Z."/>
        </authorList>
    </citation>
    <scope>NUCLEOTIDE SEQUENCE [LARGE SCALE GENOMIC DNA]</scope>
    <source>
        <strain evidence="4 5">SA5d-4</strain>
    </source>
</reference>
<dbReference type="Proteomes" id="UP000217083">
    <property type="component" value="Unassembled WGS sequence"/>
</dbReference>
<keyword evidence="1" id="KW-0175">Coiled coil</keyword>
<dbReference type="PANTHER" id="PTHR21666:SF286">
    <property type="entry name" value="LIPOPROTEIN NLPD"/>
    <property type="match status" value="1"/>
</dbReference>
<reference evidence="5" key="1">
    <citation type="submission" date="2017-08" db="EMBL/GenBank/DDBJ databases">
        <authorList>
            <person name="Huang Z."/>
        </authorList>
    </citation>
    <scope>NUCLEOTIDE SEQUENCE [LARGE SCALE GENOMIC DNA]</scope>
    <source>
        <strain evidence="5">SA5d-4</strain>
    </source>
</reference>
<proteinExistence type="predicted"/>
<keyword evidence="2" id="KW-1133">Transmembrane helix</keyword>
<accession>A0A263BTL0</accession>
<evidence type="ECO:0000256" key="2">
    <source>
        <dbReference type="SAM" id="Phobius"/>
    </source>
</evidence>
<dbReference type="Gene3D" id="2.70.70.10">
    <property type="entry name" value="Glucose Permease (Domain IIA)"/>
    <property type="match status" value="1"/>
</dbReference>
<comment type="caution">
    <text evidence="4">The sequence shown here is derived from an EMBL/GenBank/DDBJ whole genome shotgun (WGS) entry which is preliminary data.</text>
</comment>
<dbReference type="InterPro" id="IPR050570">
    <property type="entry name" value="Cell_wall_metabolism_enzyme"/>
</dbReference>
<dbReference type="RefSeq" id="WP_094925064.1">
    <property type="nucleotide sequence ID" value="NZ_NPIA01000005.1"/>
</dbReference>
<protein>
    <recommendedName>
        <fullName evidence="3">M23ase beta-sheet core domain-containing protein</fullName>
    </recommendedName>
</protein>
<sequence>MRFKRRFRFWSFIILSDANKPIKRIRFPKFLFTAIINSIIAIITILSLAFVYFQHENEKLANANLLLTKEINKKDSIIVTLRSEQSFLQDHAITVEEQLNQLKELEIKIRNISQSLQPKSNYFGKTDEPIGGRDIHIPVFNSTYESYQFNKDYDLFETTQTASDKYESITVQLPKLITQYEQTISTIEKLKIELQYTPTIWPTNVFRVTSAYGYRIHPITRQHALHTGIDIAGPWGSPIYATADGVVSVSGWEGSYGYSVVIKHSSEYETRYGHLSRYIVRSGDKVKKGDIIGYMGTSGRSTGVHLHYEVIRNGQSVNPDPYLTFIIQ</sequence>
<keyword evidence="2" id="KW-0472">Membrane</keyword>
<keyword evidence="5" id="KW-1185">Reference proteome</keyword>
<feature type="coiled-coil region" evidence="1">
    <location>
        <begin position="88"/>
        <end position="115"/>
    </location>
</feature>
<dbReference type="Pfam" id="PF01551">
    <property type="entry name" value="Peptidase_M23"/>
    <property type="match status" value="1"/>
</dbReference>
<dbReference type="InterPro" id="IPR011055">
    <property type="entry name" value="Dup_hybrid_motif"/>
</dbReference>
<evidence type="ECO:0000256" key="1">
    <source>
        <dbReference type="SAM" id="Coils"/>
    </source>
</evidence>
<feature type="transmembrane region" description="Helical" evidence="2">
    <location>
        <begin position="30"/>
        <end position="53"/>
    </location>
</feature>
<evidence type="ECO:0000313" key="5">
    <source>
        <dbReference type="Proteomes" id="UP000217083"/>
    </source>
</evidence>
<name>A0A263BTL0_9BACI</name>
<dbReference type="AlphaFoldDB" id="A0A263BTL0"/>
<feature type="domain" description="M23ase beta-sheet core" evidence="3">
    <location>
        <begin position="225"/>
        <end position="319"/>
    </location>
</feature>
<gene>
    <name evidence="4" type="ORF">CIB95_10880</name>
</gene>
<evidence type="ECO:0000259" key="3">
    <source>
        <dbReference type="Pfam" id="PF01551"/>
    </source>
</evidence>
<dbReference type="GO" id="GO:0004222">
    <property type="term" value="F:metalloendopeptidase activity"/>
    <property type="evidence" value="ECO:0007669"/>
    <property type="project" value="TreeGrafter"/>
</dbReference>
<dbReference type="PANTHER" id="PTHR21666">
    <property type="entry name" value="PEPTIDASE-RELATED"/>
    <property type="match status" value="1"/>
</dbReference>
<evidence type="ECO:0000313" key="4">
    <source>
        <dbReference type="EMBL" id="OZM56717.1"/>
    </source>
</evidence>
<dbReference type="SUPFAM" id="SSF51261">
    <property type="entry name" value="Duplicated hybrid motif"/>
    <property type="match status" value="1"/>
</dbReference>
<organism evidence="4 5">
    <name type="scientific">Lottiidibacillus patelloidae</name>
    <dbReference type="NCBI Taxonomy" id="2670334"/>
    <lineage>
        <taxon>Bacteria</taxon>
        <taxon>Bacillati</taxon>
        <taxon>Bacillota</taxon>
        <taxon>Bacilli</taxon>
        <taxon>Bacillales</taxon>
        <taxon>Bacillaceae</taxon>
        <taxon>Lottiidibacillus</taxon>
    </lineage>
</organism>
<dbReference type="EMBL" id="NPIA01000005">
    <property type="protein sequence ID" value="OZM56717.1"/>
    <property type="molecule type" value="Genomic_DNA"/>
</dbReference>
<keyword evidence="2" id="KW-0812">Transmembrane</keyword>
<dbReference type="InterPro" id="IPR016047">
    <property type="entry name" value="M23ase_b-sheet_dom"/>
</dbReference>
<dbReference type="CDD" id="cd12797">
    <property type="entry name" value="M23_peptidase"/>
    <property type="match status" value="1"/>
</dbReference>